<dbReference type="SUPFAM" id="SSF111369">
    <property type="entry name" value="HlyD-like secretion proteins"/>
    <property type="match status" value="1"/>
</dbReference>
<sequence length="417" mass="44919">MDQHVTNKPPRSEVAPREPAIRPPETRPETPPASRKRRLALGLALVLLAGAGLGWWLKPGRGAHHRPALTPASALPQPVREAEAVSGDFPVTLTELGTVTPVYTVTVISQIAGYLMNVEFQEGQIVKQGQEIALVDPRPYQVMLEQAEGQLAADQASLGQARMDLERYHTLNRQDSIARQTYEDQVYVVKQYEGKVKVDQAQIDNAKLDLVYCHIVAPITGLIGLRLVDPGNFVQPNSPTGVAVIAQIQPITVIFTLPEDSVPEVLAGLKATGALQVAAYDRSDTEHLADGTVYAIDSEINTSTGMVNLRAMFANKNTELFPNQFVNAHLLVKTLHNATLVPHAAVLTGAPGAYVYVIDPDHTVSLRPVTLGPQNKEQSVITGGLKPGEHVVVDGADRLRDGAKVTVLQPAAATPAH</sequence>
<feature type="region of interest" description="Disordered" evidence="7">
    <location>
        <begin position="1"/>
        <end position="35"/>
    </location>
</feature>
<evidence type="ECO:0000256" key="2">
    <source>
        <dbReference type="ARBA" id="ARBA00009477"/>
    </source>
</evidence>
<dbReference type="PANTHER" id="PTHR30469">
    <property type="entry name" value="MULTIDRUG RESISTANCE PROTEIN MDTA"/>
    <property type="match status" value="1"/>
</dbReference>
<comment type="caution">
    <text evidence="13">The sequence shown here is derived from an EMBL/GenBank/DDBJ whole genome shotgun (WGS) entry which is preliminary data.</text>
</comment>
<dbReference type="Gene3D" id="2.40.30.170">
    <property type="match status" value="1"/>
</dbReference>
<dbReference type="GO" id="GO:0030313">
    <property type="term" value="C:cell envelope"/>
    <property type="evidence" value="ECO:0007669"/>
    <property type="project" value="UniProtKB-SubCell"/>
</dbReference>
<feature type="domain" description="Multidrug resistance protein MdtA-like C-terminal permuted SH3" evidence="12">
    <location>
        <begin position="337"/>
        <end position="398"/>
    </location>
</feature>
<name>A0A8J4M5D1_9PROT</name>
<dbReference type="Gene3D" id="2.40.420.20">
    <property type="match status" value="1"/>
</dbReference>
<keyword evidence="4" id="KW-1003">Cell membrane</keyword>
<evidence type="ECO:0000256" key="7">
    <source>
        <dbReference type="SAM" id="MobiDB-lite"/>
    </source>
</evidence>
<dbReference type="Pfam" id="PF25967">
    <property type="entry name" value="RND-MFP_C"/>
    <property type="match status" value="1"/>
</dbReference>
<evidence type="ECO:0000256" key="5">
    <source>
        <dbReference type="ARBA" id="ARBA00022519"/>
    </source>
</evidence>
<dbReference type="PANTHER" id="PTHR30469:SF12">
    <property type="entry name" value="MULTIDRUG RESISTANCE PROTEIN MDTA"/>
    <property type="match status" value="1"/>
</dbReference>
<evidence type="ECO:0000256" key="6">
    <source>
        <dbReference type="ARBA" id="ARBA00023136"/>
    </source>
</evidence>
<feature type="domain" description="Multidrug resistance protein MdtA-like beta-barrel" evidence="11">
    <location>
        <begin position="250"/>
        <end position="333"/>
    </location>
</feature>
<evidence type="ECO:0000256" key="8">
    <source>
        <dbReference type="SAM" id="Phobius"/>
    </source>
</evidence>
<dbReference type="InterPro" id="IPR058624">
    <property type="entry name" value="MdtA-like_HH"/>
</dbReference>
<proteinExistence type="inferred from homology"/>
<dbReference type="GO" id="GO:0015562">
    <property type="term" value="F:efflux transmembrane transporter activity"/>
    <property type="evidence" value="ECO:0007669"/>
    <property type="project" value="TreeGrafter"/>
</dbReference>
<reference evidence="13" key="1">
    <citation type="journal article" date="2020" name="mSystems">
        <title>Genome- and Community-Level Interaction Insights into Carbon Utilization and Element Cycling Functions of Hydrothermarchaeota in Hydrothermal Sediment.</title>
        <authorList>
            <person name="Zhou Z."/>
            <person name="Liu Y."/>
            <person name="Xu W."/>
            <person name="Pan J."/>
            <person name="Luo Z.H."/>
            <person name="Li M."/>
        </authorList>
    </citation>
    <scope>NUCLEOTIDE SEQUENCE</scope>
    <source>
        <strain evidence="13">SpSt-997</strain>
    </source>
</reference>
<comment type="similarity">
    <text evidence="2">Belongs to the membrane fusion protein (MFP) (TC 8.A.1) family.</text>
</comment>
<evidence type="ECO:0000259" key="12">
    <source>
        <dbReference type="Pfam" id="PF25967"/>
    </source>
</evidence>
<dbReference type="InterPro" id="IPR058627">
    <property type="entry name" value="MdtA-like_C"/>
</dbReference>
<evidence type="ECO:0000256" key="4">
    <source>
        <dbReference type="ARBA" id="ARBA00022475"/>
    </source>
</evidence>
<feature type="compositionally biased region" description="Basic and acidic residues" evidence="7">
    <location>
        <begin position="1"/>
        <end position="28"/>
    </location>
</feature>
<organism evidence="13">
    <name type="scientific">Acidicaldus sp</name>
    <dbReference type="NCBI Taxonomy" id="1872105"/>
    <lineage>
        <taxon>Bacteria</taxon>
        <taxon>Pseudomonadati</taxon>
        <taxon>Pseudomonadota</taxon>
        <taxon>Alphaproteobacteria</taxon>
        <taxon>Acetobacterales</taxon>
        <taxon>Acetobacteraceae</taxon>
        <taxon>Acidicaldus</taxon>
    </lineage>
</organism>
<keyword evidence="6 8" id="KW-0472">Membrane</keyword>
<evidence type="ECO:0000259" key="9">
    <source>
        <dbReference type="Pfam" id="PF25876"/>
    </source>
</evidence>
<dbReference type="Pfam" id="PF25944">
    <property type="entry name" value="Beta-barrel_RND"/>
    <property type="match status" value="1"/>
</dbReference>
<evidence type="ECO:0000256" key="3">
    <source>
        <dbReference type="ARBA" id="ARBA00022448"/>
    </source>
</evidence>
<protein>
    <submittedName>
        <fullName evidence="13">Efflux RND transporter periplasmic adaptor subunit</fullName>
    </submittedName>
</protein>
<evidence type="ECO:0000259" key="11">
    <source>
        <dbReference type="Pfam" id="PF25944"/>
    </source>
</evidence>
<dbReference type="AlphaFoldDB" id="A0A8J4M5D1"/>
<feature type="domain" description="Multidrug resistance protein MdtA-like barrel-sandwich hybrid" evidence="10">
    <location>
        <begin position="104"/>
        <end position="245"/>
    </location>
</feature>
<dbReference type="Gene3D" id="1.10.287.470">
    <property type="entry name" value="Helix hairpin bin"/>
    <property type="match status" value="1"/>
</dbReference>
<dbReference type="InterPro" id="IPR058625">
    <property type="entry name" value="MdtA-like_BSH"/>
</dbReference>
<feature type="domain" description="Multidrug resistance protein MdtA-like alpha-helical hairpin" evidence="9">
    <location>
        <begin position="144"/>
        <end position="212"/>
    </location>
</feature>
<comment type="subcellular location">
    <subcellularLocation>
        <location evidence="1">Cell membrane</location>
    </subcellularLocation>
</comment>
<dbReference type="InterPro" id="IPR006143">
    <property type="entry name" value="RND_pump_MFP"/>
</dbReference>
<dbReference type="NCBIfam" id="TIGR01730">
    <property type="entry name" value="RND_mfp"/>
    <property type="match status" value="1"/>
</dbReference>
<keyword evidence="5" id="KW-0997">Cell inner membrane</keyword>
<dbReference type="Pfam" id="PF25917">
    <property type="entry name" value="BSH_RND"/>
    <property type="match status" value="1"/>
</dbReference>
<accession>A0A8J4M5D1</accession>
<keyword evidence="3" id="KW-0813">Transport</keyword>
<dbReference type="InterPro" id="IPR058626">
    <property type="entry name" value="MdtA-like_b-barrel"/>
</dbReference>
<evidence type="ECO:0000313" key="13">
    <source>
        <dbReference type="EMBL" id="HGC42562.1"/>
    </source>
</evidence>
<dbReference type="EMBL" id="DTQM01000093">
    <property type="protein sequence ID" value="HGC42562.1"/>
    <property type="molecule type" value="Genomic_DNA"/>
</dbReference>
<dbReference type="Pfam" id="PF25876">
    <property type="entry name" value="HH_MFP_RND"/>
    <property type="match status" value="1"/>
</dbReference>
<feature type="transmembrane region" description="Helical" evidence="8">
    <location>
        <begin position="39"/>
        <end position="57"/>
    </location>
</feature>
<dbReference type="GO" id="GO:1990281">
    <property type="term" value="C:efflux pump complex"/>
    <property type="evidence" value="ECO:0007669"/>
    <property type="project" value="TreeGrafter"/>
</dbReference>
<dbReference type="FunFam" id="2.40.420.20:FF:000001">
    <property type="entry name" value="Efflux RND transporter periplasmic adaptor subunit"/>
    <property type="match status" value="1"/>
</dbReference>
<evidence type="ECO:0000256" key="1">
    <source>
        <dbReference type="ARBA" id="ARBA00004236"/>
    </source>
</evidence>
<keyword evidence="8" id="KW-1133">Transmembrane helix</keyword>
<gene>
    <name evidence="13" type="ORF">ENY07_04965</name>
</gene>
<dbReference type="Gene3D" id="2.40.50.100">
    <property type="match status" value="1"/>
</dbReference>
<keyword evidence="8" id="KW-0812">Transmembrane</keyword>
<evidence type="ECO:0000259" key="10">
    <source>
        <dbReference type="Pfam" id="PF25917"/>
    </source>
</evidence>